<accession>A0ABN1VYG5</accession>
<dbReference type="EMBL" id="BAAAKW010000067">
    <property type="protein sequence ID" value="GAA1226372.1"/>
    <property type="molecule type" value="Genomic_DNA"/>
</dbReference>
<proteinExistence type="predicted"/>
<organism evidence="1 2">
    <name type="scientific">Rhodoglobus aureus</name>
    <dbReference type="NCBI Taxonomy" id="191497"/>
    <lineage>
        <taxon>Bacteria</taxon>
        <taxon>Bacillati</taxon>
        <taxon>Actinomycetota</taxon>
        <taxon>Actinomycetes</taxon>
        <taxon>Micrococcales</taxon>
        <taxon>Microbacteriaceae</taxon>
        <taxon>Rhodoglobus</taxon>
    </lineage>
</organism>
<gene>
    <name evidence="1" type="ORF">GCM10009655_26250</name>
</gene>
<reference evidence="1 2" key="1">
    <citation type="journal article" date="2019" name="Int. J. Syst. Evol. Microbiol.">
        <title>The Global Catalogue of Microorganisms (GCM) 10K type strain sequencing project: providing services to taxonomists for standard genome sequencing and annotation.</title>
        <authorList>
            <consortium name="The Broad Institute Genomics Platform"/>
            <consortium name="The Broad Institute Genome Sequencing Center for Infectious Disease"/>
            <person name="Wu L."/>
            <person name="Ma J."/>
        </authorList>
    </citation>
    <scope>NUCLEOTIDE SEQUENCE [LARGE SCALE GENOMIC DNA]</scope>
    <source>
        <strain evidence="1 2">JCM 12762</strain>
    </source>
</reference>
<evidence type="ECO:0000313" key="1">
    <source>
        <dbReference type="EMBL" id="GAA1226372.1"/>
    </source>
</evidence>
<dbReference type="Proteomes" id="UP001500943">
    <property type="component" value="Unassembled WGS sequence"/>
</dbReference>
<comment type="caution">
    <text evidence="1">The sequence shown here is derived from an EMBL/GenBank/DDBJ whole genome shotgun (WGS) entry which is preliminary data.</text>
</comment>
<evidence type="ECO:0000313" key="2">
    <source>
        <dbReference type="Proteomes" id="UP001500943"/>
    </source>
</evidence>
<keyword evidence="2" id="KW-1185">Reference proteome</keyword>
<dbReference type="RefSeq" id="WP_343926564.1">
    <property type="nucleotide sequence ID" value="NZ_BAAAKW010000067.1"/>
</dbReference>
<protein>
    <submittedName>
        <fullName evidence="1">Uncharacterized protein</fullName>
    </submittedName>
</protein>
<sequence>MHLTQPRGFHNPAVLDERRRMLEGIDPADPLRQWISRFEVAPRLVLHFEPADAASKA</sequence>
<name>A0ABN1VYG5_9MICO</name>